<dbReference type="AlphaFoldDB" id="A0A0C2YWX3"/>
<dbReference type="Proteomes" id="UP000053424">
    <property type="component" value="Unassembled WGS sequence"/>
</dbReference>
<organism evidence="6 7">
    <name type="scientific">Hebeloma cylindrosporum</name>
    <dbReference type="NCBI Taxonomy" id="76867"/>
    <lineage>
        <taxon>Eukaryota</taxon>
        <taxon>Fungi</taxon>
        <taxon>Dikarya</taxon>
        <taxon>Basidiomycota</taxon>
        <taxon>Agaricomycotina</taxon>
        <taxon>Agaricomycetes</taxon>
        <taxon>Agaricomycetidae</taxon>
        <taxon>Agaricales</taxon>
        <taxon>Agaricineae</taxon>
        <taxon>Hymenogastraceae</taxon>
        <taxon>Hebeloma</taxon>
    </lineage>
</organism>
<sequence length="242" mass="26267">MAKKEKEETPNVNATANRDIAQRLNFLYQASVYLQSIAPSTTSGLHLNKGKQREESPDGNSTTSGSMVKKHRRKIGKKQTTGDLARSYVQSMRVVGQKTTVKIDPSLKRSLCSACSMTLIPGSSASIRVKKSPCHGQIVVYTCLNCKTTKRIPAPQSLNSGSAALDLNLSEEIASVPRDVNSQIQPISSGSQNQTDRPIVRTKKPRKCHSLPLSARQDAGHVVFRGNEKLDLGEGGFGVCFT</sequence>
<evidence type="ECO:0000256" key="3">
    <source>
        <dbReference type="ARBA" id="ARBA00022833"/>
    </source>
</evidence>
<evidence type="ECO:0000313" key="7">
    <source>
        <dbReference type="Proteomes" id="UP000053424"/>
    </source>
</evidence>
<gene>
    <name evidence="6" type="ORF">M413DRAFT_442165</name>
</gene>
<feature type="compositionally biased region" description="Polar residues" evidence="5">
    <location>
        <begin position="180"/>
        <end position="196"/>
    </location>
</feature>
<evidence type="ECO:0000313" key="6">
    <source>
        <dbReference type="EMBL" id="KIM45502.1"/>
    </source>
</evidence>
<evidence type="ECO:0000256" key="4">
    <source>
        <dbReference type="ARBA" id="ARBA00038402"/>
    </source>
</evidence>
<keyword evidence="7" id="KW-1185">Reference proteome</keyword>
<proteinExistence type="inferred from homology"/>
<protein>
    <recommendedName>
        <fullName evidence="8">Rpr2-domain-containing protein</fullName>
    </recommendedName>
</protein>
<dbReference type="InterPro" id="IPR007175">
    <property type="entry name" value="Rpr2/Snm1/Rpp21"/>
</dbReference>
<dbReference type="STRING" id="686832.A0A0C2YWX3"/>
<dbReference type="GO" id="GO:0005655">
    <property type="term" value="C:nucleolar ribonuclease P complex"/>
    <property type="evidence" value="ECO:0007669"/>
    <property type="project" value="TreeGrafter"/>
</dbReference>
<feature type="region of interest" description="Disordered" evidence="5">
    <location>
        <begin position="43"/>
        <end position="83"/>
    </location>
</feature>
<feature type="region of interest" description="Disordered" evidence="5">
    <location>
        <begin position="180"/>
        <end position="207"/>
    </location>
</feature>
<dbReference type="PANTHER" id="PTHR14742:SF0">
    <property type="entry name" value="RIBONUCLEASE P PROTEIN SUBUNIT P21"/>
    <property type="match status" value="1"/>
</dbReference>
<dbReference type="HOGENOM" id="CLU_079140_0_0_1"/>
<feature type="compositionally biased region" description="Basic residues" evidence="5">
    <location>
        <begin position="68"/>
        <end position="77"/>
    </location>
</feature>
<keyword evidence="2" id="KW-0479">Metal-binding</keyword>
<dbReference type="GO" id="GO:0008033">
    <property type="term" value="P:tRNA processing"/>
    <property type="evidence" value="ECO:0007669"/>
    <property type="project" value="UniProtKB-KW"/>
</dbReference>
<evidence type="ECO:0008006" key="8">
    <source>
        <dbReference type="Google" id="ProtNLM"/>
    </source>
</evidence>
<dbReference type="EMBL" id="KN831772">
    <property type="protein sequence ID" value="KIM45502.1"/>
    <property type="molecule type" value="Genomic_DNA"/>
</dbReference>
<reference evidence="7" key="2">
    <citation type="submission" date="2015-01" db="EMBL/GenBank/DDBJ databases">
        <title>Evolutionary Origins and Diversification of the Mycorrhizal Mutualists.</title>
        <authorList>
            <consortium name="DOE Joint Genome Institute"/>
            <consortium name="Mycorrhizal Genomics Consortium"/>
            <person name="Kohler A."/>
            <person name="Kuo A."/>
            <person name="Nagy L.G."/>
            <person name="Floudas D."/>
            <person name="Copeland A."/>
            <person name="Barry K.W."/>
            <person name="Cichocki N."/>
            <person name="Veneault-Fourrey C."/>
            <person name="LaButti K."/>
            <person name="Lindquist E.A."/>
            <person name="Lipzen A."/>
            <person name="Lundell T."/>
            <person name="Morin E."/>
            <person name="Murat C."/>
            <person name="Riley R."/>
            <person name="Ohm R."/>
            <person name="Sun H."/>
            <person name="Tunlid A."/>
            <person name="Henrissat B."/>
            <person name="Grigoriev I.V."/>
            <person name="Hibbett D.S."/>
            <person name="Martin F."/>
        </authorList>
    </citation>
    <scope>NUCLEOTIDE SEQUENCE [LARGE SCALE GENOMIC DNA]</scope>
    <source>
        <strain evidence="7">h7</strain>
    </source>
</reference>
<dbReference type="OrthoDB" id="128536at2759"/>
<evidence type="ECO:0000256" key="2">
    <source>
        <dbReference type="ARBA" id="ARBA00022723"/>
    </source>
</evidence>
<keyword evidence="3" id="KW-0862">Zinc</keyword>
<dbReference type="Pfam" id="PF04032">
    <property type="entry name" value="Rpr2"/>
    <property type="match status" value="1"/>
</dbReference>
<comment type="similarity">
    <text evidence="4">Belongs to the eukaryotic/archaeal RNase P protein component 4 family.</text>
</comment>
<name>A0A0C2YWX3_HEBCY</name>
<dbReference type="PANTHER" id="PTHR14742">
    <property type="entry name" value="RIBONUCLEASE P SUBUNIT P21"/>
    <property type="match status" value="1"/>
</dbReference>
<dbReference type="Gene3D" id="6.20.50.20">
    <property type="match status" value="1"/>
</dbReference>
<dbReference type="GO" id="GO:0046872">
    <property type="term" value="F:metal ion binding"/>
    <property type="evidence" value="ECO:0007669"/>
    <property type="project" value="UniProtKB-KW"/>
</dbReference>
<keyword evidence="1" id="KW-0819">tRNA processing</keyword>
<evidence type="ECO:0000256" key="1">
    <source>
        <dbReference type="ARBA" id="ARBA00022694"/>
    </source>
</evidence>
<accession>A0A0C2YWX3</accession>
<evidence type="ECO:0000256" key="5">
    <source>
        <dbReference type="SAM" id="MobiDB-lite"/>
    </source>
</evidence>
<reference evidence="6 7" key="1">
    <citation type="submission" date="2014-04" db="EMBL/GenBank/DDBJ databases">
        <authorList>
            <consortium name="DOE Joint Genome Institute"/>
            <person name="Kuo A."/>
            <person name="Gay G."/>
            <person name="Dore J."/>
            <person name="Kohler A."/>
            <person name="Nagy L.G."/>
            <person name="Floudas D."/>
            <person name="Copeland A."/>
            <person name="Barry K.W."/>
            <person name="Cichocki N."/>
            <person name="Veneault-Fourrey C."/>
            <person name="LaButti K."/>
            <person name="Lindquist E.A."/>
            <person name="Lipzen A."/>
            <person name="Lundell T."/>
            <person name="Morin E."/>
            <person name="Murat C."/>
            <person name="Sun H."/>
            <person name="Tunlid A."/>
            <person name="Henrissat B."/>
            <person name="Grigoriev I.V."/>
            <person name="Hibbett D.S."/>
            <person name="Martin F."/>
            <person name="Nordberg H.P."/>
            <person name="Cantor M.N."/>
            <person name="Hua S.X."/>
        </authorList>
    </citation>
    <scope>NUCLEOTIDE SEQUENCE [LARGE SCALE GENOMIC DNA]</scope>
    <source>
        <strain evidence="7">h7</strain>
    </source>
</reference>